<evidence type="ECO:0000313" key="9">
    <source>
        <dbReference type="Proteomes" id="UP001189756"/>
    </source>
</evidence>
<dbReference type="InterPro" id="IPR032710">
    <property type="entry name" value="NTF2-like_dom_sf"/>
</dbReference>
<comment type="subcellular location">
    <subcellularLocation>
        <location evidence="1">Membrane</location>
        <topology evidence="1">Single-pass membrane protein</topology>
    </subcellularLocation>
</comment>
<evidence type="ECO:0000313" key="8">
    <source>
        <dbReference type="EMBL" id="CAJ0806679.1"/>
    </source>
</evidence>
<dbReference type="GO" id="GO:0016020">
    <property type="term" value="C:membrane"/>
    <property type="evidence" value="ECO:0007669"/>
    <property type="project" value="UniProtKB-SubCell"/>
</dbReference>
<dbReference type="Proteomes" id="UP001189756">
    <property type="component" value="Unassembled WGS sequence"/>
</dbReference>
<name>A0AAD2F2P3_9RALS</name>
<feature type="domain" description="Bacterial virulence protein VirB8" evidence="7">
    <location>
        <begin position="54"/>
        <end position="258"/>
    </location>
</feature>
<dbReference type="SUPFAM" id="SSF54427">
    <property type="entry name" value="NTF2-like"/>
    <property type="match status" value="1"/>
</dbReference>
<evidence type="ECO:0000256" key="3">
    <source>
        <dbReference type="ARBA" id="ARBA00022989"/>
    </source>
</evidence>
<proteinExistence type="predicted"/>
<evidence type="ECO:0000256" key="6">
    <source>
        <dbReference type="SAM" id="Phobius"/>
    </source>
</evidence>
<keyword evidence="2 6" id="KW-0812">Transmembrane</keyword>
<dbReference type="Pfam" id="PF04335">
    <property type="entry name" value="VirB8"/>
    <property type="match status" value="1"/>
</dbReference>
<protein>
    <recommendedName>
        <fullName evidence="7">Bacterial virulence protein VirB8 domain-containing protein</fullName>
    </recommendedName>
</protein>
<keyword evidence="3 6" id="KW-1133">Transmembrane helix</keyword>
<evidence type="ECO:0000256" key="4">
    <source>
        <dbReference type="ARBA" id="ARBA00023136"/>
    </source>
</evidence>
<dbReference type="RefSeq" id="WP_024542499.1">
    <property type="nucleotide sequence ID" value="NZ_CATZAZ010000015.1"/>
</dbReference>
<feature type="transmembrane region" description="Helical" evidence="6">
    <location>
        <begin position="73"/>
        <end position="94"/>
    </location>
</feature>
<reference evidence="8" key="1">
    <citation type="submission" date="2023-07" db="EMBL/GenBank/DDBJ databases">
        <authorList>
            <person name="Peeters C."/>
        </authorList>
    </citation>
    <scope>NUCLEOTIDE SEQUENCE</scope>
    <source>
        <strain evidence="8">R-77560</strain>
    </source>
</reference>
<accession>A0AAD2F2P3</accession>
<dbReference type="Gene3D" id="3.10.450.230">
    <property type="entry name" value="VirB8 protein"/>
    <property type="match status" value="1"/>
</dbReference>
<gene>
    <name evidence="8" type="ORF">R77560_04461</name>
</gene>
<dbReference type="EMBL" id="CATZAZ010000015">
    <property type="protein sequence ID" value="CAJ0806679.1"/>
    <property type="molecule type" value="Genomic_DNA"/>
</dbReference>
<evidence type="ECO:0000256" key="5">
    <source>
        <dbReference type="SAM" id="MobiDB-lite"/>
    </source>
</evidence>
<dbReference type="GeneID" id="34794327"/>
<dbReference type="InterPro" id="IPR007430">
    <property type="entry name" value="VirB8"/>
</dbReference>
<sequence>MRVFFGNKKTKASPGNNAGRNAGNVVDIEPVLSRKEAEAKPALGDLSPMSSVARAEFDMRETLLGVNRRLQRAVILSCGAALTASAALMLAMPLKKVVPYVVNVNTTTGEVTAPRQQMSEHFEPAWANESFFVRRWIEDMLTINQHTTVNINAPRAQEFLRGSTAIAEYQNFRASDHTFERMAADTNMVRTIKIENFTPIAGTKNGAVANVTLTTIAGGMTKSSNILLTVYWVILPPQGPEDIDRNPIGLYITDFKVSGNTSGG</sequence>
<dbReference type="AlphaFoldDB" id="A0AAD2F2P3"/>
<evidence type="ECO:0000256" key="2">
    <source>
        <dbReference type="ARBA" id="ARBA00022692"/>
    </source>
</evidence>
<keyword evidence="4 6" id="KW-0472">Membrane</keyword>
<comment type="caution">
    <text evidence="8">The sequence shown here is derived from an EMBL/GenBank/DDBJ whole genome shotgun (WGS) entry which is preliminary data.</text>
</comment>
<organism evidence="8 9">
    <name type="scientific">Ralstonia thomasii</name>
    <dbReference type="NCBI Taxonomy" id="3058596"/>
    <lineage>
        <taxon>Bacteria</taxon>
        <taxon>Pseudomonadati</taxon>
        <taxon>Pseudomonadota</taxon>
        <taxon>Betaproteobacteria</taxon>
        <taxon>Burkholderiales</taxon>
        <taxon>Burkholderiaceae</taxon>
        <taxon>Ralstonia</taxon>
    </lineage>
</organism>
<feature type="region of interest" description="Disordered" evidence="5">
    <location>
        <begin position="1"/>
        <end position="22"/>
    </location>
</feature>
<evidence type="ECO:0000259" key="7">
    <source>
        <dbReference type="Pfam" id="PF04335"/>
    </source>
</evidence>
<evidence type="ECO:0000256" key="1">
    <source>
        <dbReference type="ARBA" id="ARBA00004167"/>
    </source>
</evidence>